<accession>A0A6A6F6H9</accession>
<dbReference type="Pfam" id="PF20516">
    <property type="entry name" value="PDDEXK_12"/>
    <property type="match status" value="1"/>
</dbReference>
<gene>
    <name evidence="3" type="ORF">CERZMDRAFT_48466</name>
</gene>
<proteinExistence type="predicted"/>
<evidence type="ECO:0000313" key="3">
    <source>
        <dbReference type="EMBL" id="KAF2208779.1"/>
    </source>
</evidence>
<dbReference type="Proteomes" id="UP000799539">
    <property type="component" value="Unassembled WGS sequence"/>
</dbReference>
<dbReference type="EMBL" id="ML992691">
    <property type="protein sequence ID" value="KAF2208779.1"/>
    <property type="molecule type" value="Genomic_DNA"/>
</dbReference>
<dbReference type="OrthoDB" id="3643849at2759"/>
<keyword evidence="4" id="KW-1185">Reference proteome</keyword>
<feature type="domain" description="PD-(D/E)XK nuclease-like" evidence="2">
    <location>
        <begin position="202"/>
        <end position="375"/>
    </location>
</feature>
<feature type="compositionally biased region" description="Basic and acidic residues" evidence="1">
    <location>
        <begin position="20"/>
        <end position="33"/>
    </location>
</feature>
<feature type="compositionally biased region" description="Polar residues" evidence="1">
    <location>
        <begin position="51"/>
        <end position="61"/>
    </location>
</feature>
<name>A0A6A6F6H9_9PEZI</name>
<protein>
    <recommendedName>
        <fullName evidence="2">PD-(D/E)XK nuclease-like domain-containing protein</fullName>
    </recommendedName>
</protein>
<feature type="compositionally biased region" description="Basic residues" evidence="1">
    <location>
        <begin position="62"/>
        <end position="71"/>
    </location>
</feature>
<evidence type="ECO:0000313" key="4">
    <source>
        <dbReference type="Proteomes" id="UP000799539"/>
    </source>
</evidence>
<dbReference type="InterPro" id="IPR046797">
    <property type="entry name" value="PDDEXK_12"/>
</dbReference>
<dbReference type="AlphaFoldDB" id="A0A6A6F6H9"/>
<reference evidence="3" key="1">
    <citation type="journal article" date="2020" name="Stud. Mycol.">
        <title>101 Dothideomycetes genomes: a test case for predicting lifestyles and emergence of pathogens.</title>
        <authorList>
            <person name="Haridas S."/>
            <person name="Albert R."/>
            <person name="Binder M."/>
            <person name="Bloem J."/>
            <person name="Labutti K."/>
            <person name="Salamov A."/>
            <person name="Andreopoulos B."/>
            <person name="Baker S."/>
            <person name="Barry K."/>
            <person name="Bills G."/>
            <person name="Bluhm B."/>
            <person name="Cannon C."/>
            <person name="Castanera R."/>
            <person name="Culley D."/>
            <person name="Daum C."/>
            <person name="Ezra D."/>
            <person name="Gonzalez J."/>
            <person name="Henrissat B."/>
            <person name="Kuo A."/>
            <person name="Liang C."/>
            <person name="Lipzen A."/>
            <person name="Lutzoni F."/>
            <person name="Magnuson J."/>
            <person name="Mondo S."/>
            <person name="Nolan M."/>
            <person name="Ohm R."/>
            <person name="Pangilinan J."/>
            <person name="Park H.-J."/>
            <person name="Ramirez L."/>
            <person name="Alfaro M."/>
            <person name="Sun H."/>
            <person name="Tritt A."/>
            <person name="Yoshinaga Y."/>
            <person name="Zwiers L.-H."/>
            <person name="Turgeon B."/>
            <person name="Goodwin S."/>
            <person name="Spatafora J."/>
            <person name="Crous P."/>
            <person name="Grigoriev I."/>
        </authorList>
    </citation>
    <scope>NUCLEOTIDE SEQUENCE</scope>
    <source>
        <strain evidence="3">SCOH1-5</strain>
    </source>
</reference>
<feature type="region of interest" description="Disordered" evidence="1">
    <location>
        <begin position="1"/>
        <end position="140"/>
    </location>
</feature>
<evidence type="ECO:0000259" key="2">
    <source>
        <dbReference type="Pfam" id="PF20516"/>
    </source>
</evidence>
<organism evidence="3 4">
    <name type="scientific">Cercospora zeae-maydis SCOH1-5</name>
    <dbReference type="NCBI Taxonomy" id="717836"/>
    <lineage>
        <taxon>Eukaryota</taxon>
        <taxon>Fungi</taxon>
        <taxon>Dikarya</taxon>
        <taxon>Ascomycota</taxon>
        <taxon>Pezizomycotina</taxon>
        <taxon>Dothideomycetes</taxon>
        <taxon>Dothideomycetidae</taxon>
        <taxon>Mycosphaerellales</taxon>
        <taxon>Mycosphaerellaceae</taxon>
        <taxon>Cercospora</taxon>
    </lineage>
</organism>
<feature type="compositionally biased region" description="Basic and acidic residues" evidence="1">
    <location>
        <begin position="94"/>
        <end position="105"/>
    </location>
</feature>
<sequence length="436" mass="49556">MWNISAVLNDAENTPPTTFRDAKRARDDDLDTQRKRHRLAGISANGVHPSYSINMSRTPSPSKRRHLRSGHRPHDLNTDETTMPTPLARRSRRHPTDPIDPDHRFTTRFPPASDDDLRSYDSASSQSTKHTSRSKSPMKDAVDLRLADASIRYCRRGQVDLPKCIDDLCEELDAIAEGDGLVPEDIWAQMQQRGEGKLKARHRAPPDAKEDLSFDDHHDIRQLYDVLKDAIRQEDDNTSEASWNAEVHAPVLRVALRPYAEALYFHNVQVKTTAKPVPSRVPTRELQASESRLVDYSINLDPSSEERAAIEAFLRREPYGHATITQTMYAAVRERPCIASIETKTVSEFDKAKNQLAVWGAAHISRLREFASSAEDDQPLFENSINIVNVNIIIGATDTLLNLWKLVRSLRFLARWAQSVYRESFFSCIKRCNARV</sequence>
<evidence type="ECO:0000256" key="1">
    <source>
        <dbReference type="SAM" id="MobiDB-lite"/>
    </source>
</evidence>